<proteinExistence type="inferred from homology"/>
<dbReference type="InterPro" id="IPR006639">
    <property type="entry name" value="Preselin/SPP"/>
</dbReference>
<dbReference type="OMA" id="WVVYRHS"/>
<feature type="transmembrane region" description="Helical" evidence="8">
    <location>
        <begin position="366"/>
        <end position="388"/>
    </location>
</feature>
<feature type="signal peptide" evidence="9">
    <location>
        <begin position="1"/>
        <end position="26"/>
    </location>
</feature>
<accession>A0A6P6XMX9</accession>
<evidence type="ECO:0000256" key="7">
    <source>
        <dbReference type="SAM" id="MobiDB-lite"/>
    </source>
</evidence>
<evidence type="ECO:0000256" key="2">
    <source>
        <dbReference type="ARBA" id="ARBA00006859"/>
    </source>
</evidence>
<keyword evidence="3 8" id="KW-0812">Transmembrane</keyword>
<dbReference type="InParanoid" id="A0A6P6XMX9"/>
<evidence type="ECO:0000256" key="8">
    <source>
        <dbReference type="SAM" id="Phobius"/>
    </source>
</evidence>
<dbReference type="GO" id="GO:0005765">
    <property type="term" value="C:lysosomal membrane"/>
    <property type="evidence" value="ECO:0007669"/>
    <property type="project" value="TreeGrafter"/>
</dbReference>
<dbReference type="AlphaFoldDB" id="A0A6P6XMX9"/>
<evidence type="ECO:0000313" key="11">
    <source>
        <dbReference type="RefSeq" id="XP_027194797.1"/>
    </source>
</evidence>
<evidence type="ECO:0000313" key="10">
    <source>
        <dbReference type="Proteomes" id="UP000515146"/>
    </source>
</evidence>
<sequence length="649" mass="74398">MMMGILFRSSSFLLMIILISISMVNTNKIEDNDRKNTVPSLYRIFKVLYVRDSSDHLTKPLCTVNFFTSSSNLSIINDEYRPYRHHINDNLCDPLSATLLASAVFDKNIDINGRKYYSFDYREECSINEQVENFLTFHLNRSNDNKAIPLGILFLTPCQVNITARFNLSNDTIELMEKYNITVSVINMKKNTRIEIFSFDQIRWPKQSKQQSLSFKSFIPMIIIFLIAIITIFIGSYWSGLVRYEIYQTTLLNILPTDNKNRQTSSDSDKRLSSLKRSSNDNNEQPFANISLYSVILLVIFMITALLLLYFFYKYLVYFILALFLITSMTSMFICLEAFIGWLPLPASIMKATFSIPSSSWWREQHLKLIDMIIAVISIIVPAYWFAVRHQFDGAWIIQDFLGFFFCVNMLRTLRLPSLRICTYLLSILFLYDIFFVFITPLLTSKGQSIMVEVATGGNGQSSSSSNSITNYLEYRCEGKPIETLPMLFRVPQKLFQYDPLDFYDVCTRGSDSMLGYGDVMIPGLLIAYCSAFDRIENIPYFLYFSISLIAYSIGLIVTFAALIFMEGAAQPALLYLVPFTLLPLFIIALIRRHYHSLWNGPEKSSLSLIMNDEQQQQQVIPSSSSSSSTASTSSTNDDCNVNVNESTK</sequence>
<comment type="subcellular location">
    <subcellularLocation>
        <location evidence="1">Endomembrane system</location>
        <topology evidence="1">Multi-pass membrane protein</topology>
    </subcellularLocation>
</comment>
<feature type="region of interest" description="Disordered" evidence="7">
    <location>
        <begin position="614"/>
        <end position="649"/>
    </location>
</feature>
<evidence type="ECO:0000256" key="4">
    <source>
        <dbReference type="ARBA" id="ARBA00022801"/>
    </source>
</evidence>
<protein>
    <submittedName>
        <fullName evidence="11">Signal peptide peptidase-like 2A</fullName>
    </submittedName>
</protein>
<dbReference type="InterPro" id="IPR007369">
    <property type="entry name" value="Peptidase_A22B_SPP"/>
</dbReference>
<dbReference type="PANTHER" id="PTHR12174:SF103">
    <property type="entry name" value="INTRAMEMBRANE PROTEASE (IMPAS) FAMILY"/>
    <property type="match status" value="1"/>
</dbReference>
<feature type="region of interest" description="Disordered" evidence="7">
    <location>
        <begin position="260"/>
        <end position="280"/>
    </location>
</feature>
<dbReference type="GO" id="GO:0098553">
    <property type="term" value="C:lumenal side of endoplasmic reticulum membrane"/>
    <property type="evidence" value="ECO:0007669"/>
    <property type="project" value="TreeGrafter"/>
</dbReference>
<dbReference type="GO" id="GO:0098554">
    <property type="term" value="C:cytoplasmic side of endoplasmic reticulum membrane"/>
    <property type="evidence" value="ECO:0007669"/>
    <property type="project" value="TreeGrafter"/>
</dbReference>
<evidence type="ECO:0000256" key="9">
    <source>
        <dbReference type="SAM" id="SignalP"/>
    </source>
</evidence>
<feature type="compositionally biased region" description="Low complexity" evidence="7">
    <location>
        <begin position="623"/>
        <end position="636"/>
    </location>
</feature>
<dbReference type="Pfam" id="PF04258">
    <property type="entry name" value="Peptidase_A22B"/>
    <property type="match status" value="1"/>
</dbReference>
<feature type="transmembrane region" description="Helical" evidence="8">
    <location>
        <begin position="514"/>
        <end position="534"/>
    </location>
</feature>
<feature type="compositionally biased region" description="Polar residues" evidence="7">
    <location>
        <begin position="637"/>
        <end position="649"/>
    </location>
</feature>
<feature type="transmembrane region" description="Helical" evidence="8">
    <location>
        <begin position="541"/>
        <end position="566"/>
    </location>
</feature>
<feature type="transmembrane region" description="Helical" evidence="8">
    <location>
        <begin position="423"/>
        <end position="443"/>
    </location>
</feature>
<reference evidence="11" key="1">
    <citation type="submission" date="2025-08" db="UniProtKB">
        <authorList>
            <consortium name="RefSeq"/>
        </authorList>
    </citation>
    <scope>IDENTIFICATION</scope>
    <source>
        <strain evidence="11">Airmid</strain>
    </source>
</reference>
<name>A0A6P6XMX9_DERPT</name>
<organism evidence="10 11">
    <name type="scientific">Dermatophagoides pteronyssinus</name>
    <name type="common">European house dust mite</name>
    <dbReference type="NCBI Taxonomy" id="6956"/>
    <lineage>
        <taxon>Eukaryota</taxon>
        <taxon>Metazoa</taxon>
        <taxon>Ecdysozoa</taxon>
        <taxon>Arthropoda</taxon>
        <taxon>Chelicerata</taxon>
        <taxon>Arachnida</taxon>
        <taxon>Acari</taxon>
        <taxon>Acariformes</taxon>
        <taxon>Sarcoptiformes</taxon>
        <taxon>Astigmata</taxon>
        <taxon>Psoroptidia</taxon>
        <taxon>Analgoidea</taxon>
        <taxon>Pyroglyphidae</taxon>
        <taxon>Dermatophagoidinae</taxon>
        <taxon>Dermatophagoides</taxon>
    </lineage>
</organism>
<dbReference type="SMART" id="SM00730">
    <property type="entry name" value="PSN"/>
    <property type="match status" value="1"/>
</dbReference>
<dbReference type="KEGG" id="dpte:113789458"/>
<dbReference type="GO" id="GO:0033619">
    <property type="term" value="P:membrane protein proteolysis"/>
    <property type="evidence" value="ECO:0007669"/>
    <property type="project" value="TreeGrafter"/>
</dbReference>
<dbReference type="GO" id="GO:0030660">
    <property type="term" value="C:Golgi-associated vesicle membrane"/>
    <property type="evidence" value="ECO:0007669"/>
    <property type="project" value="TreeGrafter"/>
</dbReference>
<dbReference type="OrthoDB" id="6510745at2759"/>
<evidence type="ECO:0000256" key="1">
    <source>
        <dbReference type="ARBA" id="ARBA00004127"/>
    </source>
</evidence>
<evidence type="ECO:0000256" key="6">
    <source>
        <dbReference type="ARBA" id="ARBA00023136"/>
    </source>
</evidence>
<dbReference type="GO" id="GO:0042500">
    <property type="term" value="F:aspartic endopeptidase activity, intramembrane cleaving"/>
    <property type="evidence" value="ECO:0007669"/>
    <property type="project" value="InterPro"/>
</dbReference>
<dbReference type="GeneID" id="113789458"/>
<keyword evidence="5 8" id="KW-1133">Transmembrane helix</keyword>
<dbReference type="Proteomes" id="UP000515146">
    <property type="component" value="Unplaced"/>
</dbReference>
<feature type="transmembrane region" description="Helical" evidence="8">
    <location>
        <begin position="319"/>
        <end position="345"/>
    </location>
</feature>
<dbReference type="PANTHER" id="PTHR12174">
    <property type="entry name" value="SIGNAL PEPTIDE PEPTIDASE"/>
    <property type="match status" value="1"/>
</dbReference>
<feature type="transmembrane region" description="Helical" evidence="8">
    <location>
        <begin position="292"/>
        <end position="313"/>
    </location>
</feature>
<comment type="similarity">
    <text evidence="2">Belongs to the peptidase A22B family.</text>
</comment>
<keyword evidence="4" id="KW-0378">Hydrolase</keyword>
<keyword evidence="9" id="KW-0732">Signal</keyword>
<feature type="transmembrane region" description="Helical" evidence="8">
    <location>
        <begin position="572"/>
        <end position="591"/>
    </location>
</feature>
<feature type="transmembrane region" description="Helical" evidence="8">
    <location>
        <begin position="218"/>
        <end position="238"/>
    </location>
</feature>
<keyword evidence="10" id="KW-1185">Reference proteome</keyword>
<feature type="chain" id="PRO_5027714935" evidence="9">
    <location>
        <begin position="27"/>
        <end position="649"/>
    </location>
</feature>
<gene>
    <name evidence="11" type="primary">LOC113789458</name>
</gene>
<evidence type="ECO:0000256" key="5">
    <source>
        <dbReference type="ARBA" id="ARBA00022989"/>
    </source>
</evidence>
<dbReference type="RefSeq" id="XP_027194797.1">
    <property type="nucleotide sequence ID" value="XM_027338996.1"/>
</dbReference>
<keyword evidence="6 8" id="KW-0472">Membrane</keyword>
<evidence type="ECO:0000256" key="3">
    <source>
        <dbReference type="ARBA" id="ARBA00022692"/>
    </source>
</evidence>